<evidence type="ECO:0000256" key="5">
    <source>
        <dbReference type="ARBA" id="ARBA00023159"/>
    </source>
</evidence>
<keyword evidence="4 9" id="KW-0805">Transcription regulation</keyword>
<dbReference type="GO" id="GO:0045944">
    <property type="term" value="P:positive regulation of transcription by RNA polymerase II"/>
    <property type="evidence" value="ECO:0007669"/>
    <property type="project" value="UniProtKB-ARBA"/>
</dbReference>
<proteinExistence type="inferred from homology"/>
<evidence type="ECO:0000256" key="2">
    <source>
        <dbReference type="ARBA" id="ARBA00006210"/>
    </source>
</evidence>
<feature type="compositionally biased region" description="Polar residues" evidence="10">
    <location>
        <begin position="936"/>
        <end position="951"/>
    </location>
</feature>
<feature type="region of interest" description="Disordered" evidence="10">
    <location>
        <begin position="1174"/>
        <end position="1324"/>
    </location>
</feature>
<feature type="compositionally biased region" description="Polar residues" evidence="10">
    <location>
        <begin position="828"/>
        <end position="839"/>
    </location>
</feature>
<feature type="domain" description="Mediator complex subunit Med1" evidence="11">
    <location>
        <begin position="81"/>
        <end position="445"/>
    </location>
</feature>
<dbReference type="RefSeq" id="XP_011208116.2">
    <property type="nucleotide sequence ID" value="XM_011209814.4"/>
</dbReference>
<evidence type="ECO:0000256" key="10">
    <source>
        <dbReference type="SAM" id="MobiDB-lite"/>
    </source>
</evidence>
<dbReference type="InterPro" id="IPR051999">
    <property type="entry name" value="Mediator_complex_subunit_1"/>
</dbReference>
<comment type="subcellular location">
    <subcellularLocation>
        <location evidence="1 9">Nucleus</location>
    </subcellularLocation>
</comment>
<evidence type="ECO:0000256" key="9">
    <source>
        <dbReference type="RuleBase" id="RU364059"/>
    </source>
</evidence>
<dbReference type="FunCoup" id="A0A6I9VEF0">
    <property type="interactions" value="336"/>
</dbReference>
<feature type="compositionally biased region" description="Low complexity" evidence="10">
    <location>
        <begin position="1289"/>
        <end position="1324"/>
    </location>
</feature>
<feature type="compositionally biased region" description="Low complexity" evidence="10">
    <location>
        <begin position="1497"/>
        <end position="1508"/>
    </location>
</feature>
<feature type="compositionally biased region" description="Low complexity" evidence="10">
    <location>
        <begin position="1176"/>
        <end position="1218"/>
    </location>
</feature>
<dbReference type="GeneID" id="105229495"/>
<keyword evidence="5 9" id="KW-0010">Activator</keyword>
<accession>A0A6I9VEF0</accession>
<evidence type="ECO:0000256" key="8">
    <source>
        <dbReference type="ARBA" id="ARBA00031254"/>
    </source>
</evidence>
<feature type="compositionally biased region" description="Polar residues" evidence="10">
    <location>
        <begin position="1135"/>
        <end position="1154"/>
    </location>
</feature>
<dbReference type="OrthoDB" id="2281547at2759"/>
<evidence type="ECO:0000313" key="12">
    <source>
        <dbReference type="Proteomes" id="UP001652620"/>
    </source>
</evidence>
<dbReference type="KEGG" id="bdr:105229495"/>
<evidence type="ECO:0000256" key="7">
    <source>
        <dbReference type="ARBA" id="ARBA00023242"/>
    </source>
</evidence>
<feature type="compositionally biased region" description="Polar residues" evidence="10">
    <location>
        <begin position="698"/>
        <end position="708"/>
    </location>
</feature>
<evidence type="ECO:0000259" key="11">
    <source>
        <dbReference type="Pfam" id="PF10744"/>
    </source>
</evidence>
<protein>
    <recommendedName>
        <fullName evidence="3 9">Mediator of RNA polymerase II transcription subunit 1</fullName>
    </recommendedName>
    <alternativeName>
        <fullName evidence="8 9">Mediator complex subunit 1</fullName>
    </alternativeName>
</protein>
<organism evidence="12 13">
    <name type="scientific">Bactrocera dorsalis</name>
    <name type="common">Oriental fruit fly</name>
    <name type="synonym">Dacus dorsalis</name>
    <dbReference type="NCBI Taxonomy" id="27457"/>
    <lineage>
        <taxon>Eukaryota</taxon>
        <taxon>Metazoa</taxon>
        <taxon>Ecdysozoa</taxon>
        <taxon>Arthropoda</taxon>
        <taxon>Hexapoda</taxon>
        <taxon>Insecta</taxon>
        <taxon>Pterygota</taxon>
        <taxon>Neoptera</taxon>
        <taxon>Endopterygota</taxon>
        <taxon>Diptera</taxon>
        <taxon>Brachycera</taxon>
        <taxon>Muscomorpha</taxon>
        <taxon>Tephritoidea</taxon>
        <taxon>Tephritidae</taxon>
        <taxon>Bactrocera</taxon>
        <taxon>Bactrocera</taxon>
    </lineage>
</organism>
<sequence length="1508" mass="157884">MMNSTVAKTAVGTTTTTAAQLLSSAPSAAEKNKQWQRELLMERIRTRSNQHKSFPELAKAMRMSMLEKRYALDAVEKANLQKCLDSMQHCIKVTSRQGLVERLESLSRQLGLKFMEDTSGLFISTDMFFLEIILDANGALTDVKVHHECKIEQQSCSELVNCLNRGDFADFTVQLEGLSSIYQLNAEPKVKTKAFVALQAMETDLYNLFQMQNFTKDSQQLVKASSVGLVLKRRGGHPMKLIYFVSPYDLLSLDTKSLQPLTTDLITSKDVGFSVTVNLEASSANKLQILPIVSVTNDPQTGIDIPIYAPLNQQNSMLLPATFVLRLNKPLPVCHATLRALGLPLGVASDGATGLDSPDKKDVVISSIMNLVVQTASEQQLKNSQKGLFVNLPDQTHCYFFTENKQLQATLVSSIPFTEPMQVPKILDFLKRQALFYTLLASCVRTQSKMGNDMESTTILEVNAISFQQISVSLQHTFEETMATLEFDLRDGNVKCALYSLTHNYDLLSLKLTKVVEKCLSIPVTIRALLKFWDQETMSMFQRTIGGGVGGGMGGLGGTGPCGSTGNAGYGNFSMVMGPNDSGGGVGGSAGMRGSGVKMEQQQQRQQQQQMSNMASATTTMGGGAGGVGMNAACNSAAGIAGFLQYKNEVKQEDFHDSPKSQMQNNLAFHAAAESSSLGSAHQLQQTQQQQQQLQQTASPHDQNTIGNQTEIEIADKYKNIWMDKTNLKNCVSITPISPDSNSRGATQQQGVDVKRSVGIEIIPLTAANGANASGASITLPGGTNVPQTGVNASSTITITPINTVTNTNINANKDKKSSGVTAVGSAGLNTGPNMSTVSGKRPLDVTSTNDTQKEKKRKKKRDDSPMGPPEKVYSRQNSPAATNETAATVAARKFSSPSSSPKGGSGSSMLSGANTGAAGNAALLSTRPSPKHSPVYSSPKHSNTASNSPKSPFGTHSPKHGSSGKPSMSTLKSATATSLSPKGDKSGCGAASSLVGNAAAGVAAANAVKAAMGVGVVGGMQQMKSINHLAAPTALNTSAGGYSGVNNMSGGGAGGVSGGVGQLLSGNGAPGGMDMNAAAVAASQVAAMRKVVSGAVSSTASTMSVASTTATATQALPGAPVSAPLQHSPPDIGSSESKSGGRAESTQQFNSTEYMVKPSQEGLKLTINKTSGAGKTSISNNNANSNSNSSSSSANTATAANATTTAGKGLKTGSGSTKKQHTGLKPGVSSGPASKKLASAKSPSKKGSISKHPFQKSNSSGSLSIKSTNPTGGLTKSYSTNSFGDLGASGATARKSTKKSAASSSSTSTANTNANATATTAPATRLDHQADMLKILQYASPAMAANMEGFMKGFNSKFQIPKLSQRAANLANGSQSAPTTPTALSPALSSVNSTTGAKVDNPANEALQSLHNTQQQQQQQNVTTMHLSANYHLAQKTEGLQMHYANHHRQQQQQQQQHTQMHNQLTQHQTALTVDYHHQASAVAQSMDESSFMPNAAAASSAGYGGK</sequence>
<keyword evidence="6 9" id="KW-0804">Transcription</keyword>
<feature type="region of interest" description="Disordered" evidence="10">
    <location>
        <begin position="1120"/>
        <end position="1159"/>
    </location>
</feature>
<feature type="region of interest" description="Disordered" evidence="10">
    <location>
        <begin position="673"/>
        <end position="708"/>
    </location>
</feature>
<keyword evidence="7 9" id="KW-0539">Nucleus</keyword>
<feature type="compositionally biased region" description="Polar residues" evidence="10">
    <location>
        <begin position="1372"/>
        <end position="1397"/>
    </location>
</feature>
<feature type="region of interest" description="Disordered" evidence="10">
    <location>
        <begin position="1486"/>
        <end position="1508"/>
    </location>
</feature>
<dbReference type="PANTHER" id="PTHR12881:SF10">
    <property type="entry name" value="MEDIATOR OF RNA POLYMERASE II TRANSCRIPTION SUBUNIT 1"/>
    <property type="match status" value="1"/>
</dbReference>
<comment type="similarity">
    <text evidence="2 9">Belongs to the Mediator complex subunit 1 family.</text>
</comment>
<dbReference type="InterPro" id="IPR019680">
    <property type="entry name" value="Mediator_Med1"/>
</dbReference>
<keyword evidence="12" id="KW-1185">Reference proteome</keyword>
<feature type="compositionally biased region" description="Low complexity" evidence="10">
    <location>
        <begin position="968"/>
        <end position="981"/>
    </location>
</feature>
<evidence type="ECO:0000256" key="3">
    <source>
        <dbReference type="ARBA" id="ARBA00020612"/>
    </source>
</evidence>
<comment type="function">
    <text evidence="9">Component of the Mediator complex, a coactivator involved in the regulated transcription of nearly all RNA polymerase II-dependent genes. Mediator functions as a bridge to convey information from gene-specific regulatory proteins to the basal RNA polymerase II transcription machinery. Mediator is recruited to promoters by direct interactions with regulatory proteins and serves as a scaffold for the assembly of a functional preinitiation complex with RNA polymerase II and the general transcription factors.</text>
</comment>
<dbReference type="InParanoid" id="A0A6I9VEF0"/>
<dbReference type="GO" id="GO:0003712">
    <property type="term" value="F:transcription coregulator activity"/>
    <property type="evidence" value="ECO:0007669"/>
    <property type="project" value="InterPro"/>
</dbReference>
<dbReference type="Proteomes" id="UP001652620">
    <property type="component" value="Chromosome 5"/>
</dbReference>
<dbReference type="GO" id="GO:0016592">
    <property type="term" value="C:mediator complex"/>
    <property type="evidence" value="ECO:0007669"/>
    <property type="project" value="InterPro"/>
</dbReference>
<evidence type="ECO:0000256" key="6">
    <source>
        <dbReference type="ARBA" id="ARBA00023163"/>
    </source>
</evidence>
<feature type="compositionally biased region" description="Low complexity" evidence="10">
    <location>
        <begin position="683"/>
        <end position="697"/>
    </location>
</feature>
<evidence type="ECO:0000313" key="13">
    <source>
        <dbReference type="RefSeq" id="XP_011208116.2"/>
    </source>
</evidence>
<feature type="compositionally biased region" description="Low complexity" evidence="10">
    <location>
        <begin position="881"/>
        <end position="927"/>
    </location>
</feature>
<feature type="compositionally biased region" description="Low complexity" evidence="10">
    <location>
        <begin position="1230"/>
        <end position="1268"/>
    </location>
</feature>
<dbReference type="PANTHER" id="PTHR12881">
    <property type="entry name" value="MEDIATOR OF RNA POLYMERASE II TRANSCRIPTION SUBUNIT 1"/>
    <property type="match status" value="1"/>
</dbReference>
<gene>
    <name evidence="13" type="primary">LOC105229495</name>
</gene>
<name>A0A6I9VEF0_BACDO</name>
<reference evidence="13" key="1">
    <citation type="submission" date="2025-08" db="UniProtKB">
        <authorList>
            <consortium name="RefSeq"/>
        </authorList>
    </citation>
    <scope>IDENTIFICATION</scope>
    <source>
        <tissue evidence="13">Adult</tissue>
    </source>
</reference>
<feature type="region of interest" description="Disordered" evidence="10">
    <location>
        <begin position="1370"/>
        <end position="1401"/>
    </location>
</feature>
<evidence type="ECO:0000256" key="1">
    <source>
        <dbReference type="ARBA" id="ARBA00004123"/>
    </source>
</evidence>
<evidence type="ECO:0000256" key="4">
    <source>
        <dbReference type="ARBA" id="ARBA00023015"/>
    </source>
</evidence>
<feature type="region of interest" description="Disordered" evidence="10">
    <location>
        <begin position="810"/>
        <end position="989"/>
    </location>
</feature>
<dbReference type="Pfam" id="PF10744">
    <property type="entry name" value="Med1"/>
    <property type="match status" value="1"/>
</dbReference>
<feature type="compositionally biased region" description="Polar residues" evidence="10">
    <location>
        <begin position="1269"/>
        <end position="1284"/>
    </location>
</feature>